<dbReference type="InterPro" id="IPR008567">
    <property type="entry name" value="BKACE"/>
</dbReference>
<dbReference type="PANTHER" id="PTHR37418:SF1">
    <property type="entry name" value="3-KETO-5-AMINOHEXANOATE CLEAVAGE PROTEIN"/>
    <property type="match status" value="1"/>
</dbReference>
<accession>A0A1I6QB10</accession>
<dbReference type="Pfam" id="PF05853">
    <property type="entry name" value="BKACE"/>
    <property type="match status" value="2"/>
</dbReference>
<dbReference type="RefSeq" id="WP_093914848.1">
    <property type="nucleotide sequence ID" value="NZ_FPAJ01000001.1"/>
</dbReference>
<gene>
    <name evidence="1" type="ORF">SAMN04488040_0611</name>
</gene>
<evidence type="ECO:0000313" key="1">
    <source>
        <dbReference type="EMBL" id="SFS49518.1"/>
    </source>
</evidence>
<dbReference type="InterPro" id="IPR013785">
    <property type="entry name" value="Aldolase_TIM"/>
</dbReference>
<organism evidence="1 2">
    <name type="scientific">Sulfitobacter marinus</name>
    <dbReference type="NCBI Taxonomy" id="394264"/>
    <lineage>
        <taxon>Bacteria</taxon>
        <taxon>Pseudomonadati</taxon>
        <taxon>Pseudomonadota</taxon>
        <taxon>Alphaproteobacteria</taxon>
        <taxon>Rhodobacterales</taxon>
        <taxon>Roseobacteraceae</taxon>
        <taxon>Sulfitobacter</taxon>
    </lineage>
</organism>
<dbReference type="EMBL" id="FPAJ01000001">
    <property type="protein sequence ID" value="SFS49518.1"/>
    <property type="molecule type" value="Genomic_DNA"/>
</dbReference>
<dbReference type="AlphaFoldDB" id="A0A1I6QB10"/>
<protein>
    <submittedName>
        <fullName evidence="1">Uncharacterized conserved protein, DUF849 family</fullName>
    </submittedName>
</protein>
<dbReference type="Proteomes" id="UP000199239">
    <property type="component" value="Unassembled WGS sequence"/>
</dbReference>
<dbReference type="OrthoDB" id="9814797at2"/>
<name>A0A1I6QB10_9RHOB</name>
<dbReference type="GO" id="GO:0043720">
    <property type="term" value="F:3-keto-5-aminohexanoate cleavage activity"/>
    <property type="evidence" value="ECO:0007669"/>
    <property type="project" value="InterPro"/>
</dbReference>
<dbReference type="Gene3D" id="3.20.20.70">
    <property type="entry name" value="Aldolase class I"/>
    <property type="match status" value="1"/>
</dbReference>
<reference evidence="2" key="1">
    <citation type="submission" date="2016-10" db="EMBL/GenBank/DDBJ databases">
        <authorList>
            <person name="Varghese N."/>
            <person name="Submissions S."/>
        </authorList>
    </citation>
    <scope>NUCLEOTIDE SEQUENCE [LARGE SCALE GENOMIC DNA]</scope>
    <source>
        <strain evidence="2">DSM 23422</strain>
    </source>
</reference>
<proteinExistence type="predicted"/>
<evidence type="ECO:0000313" key="2">
    <source>
        <dbReference type="Proteomes" id="UP000199239"/>
    </source>
</evidence>
<dbReference type="STRING" id="394264.SAMN04488040_0611"/>
<keyword evidence="2" id="KW-1185">Reference proteome</keyword>
<dbReference type="PANTHER" id="PTHR37418">
    <property type="entry name" value="3-KETO-5-AMINOHEXANOATE CLEAVAGE ENZYME-RELATED"/>
    <property type="match status" value="1"/>
</dbReference>
<sequence length="236" mass="25629">MIIQACLNGARPKEYHPALPLTIEAMIRDAAECVAAGANELHIHPRGLDERESLADVDPLMRGIRQACPGTLVGVSTGAWIEDDIELTRERIAAWSVLPDYASVNLSEADAPAIFSLLSKKGVGIEAGLATVADAKRFVTLPECHKVFRVLFEIEEQDLDRAEAILAGIVAVLEDAGIHRSILLHGFDATVWHFVRKARVRGWSTRVGLEDGRLLQDQSVAPSNASLVAEAVALWN</sequence>